<dbReference type="Gene3D" id="3.10.350.10">
    <property type="entry name" value="LysM domain"/>
    <property type="match status" value="1"/>
</dbReference>
<feature type="domain" description="LysM" evidence="3">
    <location>
        <begin position="530"/>
        <end position="574"/>
    </location>
</feature>
<organism evidence="4 5">
    <name type="scientific">Keratinibaculum paraultunense</name>
    <dbReference type="NCBI Taxonomy" id="1278232"/>
    <lineage>
        <taxon>Bacteria</taxon>
        <taxon>Bacillati</taxon>
        <taxon>Bacillota</taxon>
        <taxon>Tissierellia</taxon>
        <taxon>Tissierellales</taxon>
        <taxon>Tepidimicrobiaceae</taxon>
        <taxon>Keratinibaculum</taxon>
    </lineage>
</organism>
<dbReference type="GO" id="GO:0016788">
    <property type="term" value="F:hydrolase activity, acting on ester bonds"/>
    <property type="evidence" value="ECO:0007669"/>
    <property type="project" value="InterPro"/>
</dbReference>
<dbReference type="InterPro" id="IPR029052">
    <property type="entry name" value="Metallo-depent_PP-like"/>
</dbReference>
<dbReference type="SUPFAM" id="SSF55816">
    <property type="entry name" value="5'-nucleotidase (syn. UDP-sugar hydrolase), C-terminal domain"/>
    <property type="match status" value="1"/>
</dbReference>
<dbReference type="Gene3D" id="3.90.780.10">
    <property type="entry name" value="5'-Nucleotidase, C-terminal domain"/>
    <property type="match status" value="1"/>
</dbReference>
<dbReference type="InterPro" id="IPR004843">
    <property type="entry name" value="Calcineurin-like_PHP"/>
</dbReference>
<comment type="similarity">
    <text evidence="2">Belongs to the 5'-nucleotidase family.</text>
</comment>
<dbReference type="InterPro" id="IPR006179">
    <property type="entry name" value="5_nucleotidase/apyrase"/>
</dbReference>
<proteinExistence type="inferred from homology"/>
<dbReference type="GO" id="GO:0009166">
    <property type="term" value="P:nucleotide catabolic process"/>
    <property type="evidence" value="ECO:0007669"/>
    <property type="project" value="InterPro"/>
</dbReference>
<dbReference type="OrthoDB" id="7820733at2"/>
<dbReference type="GO" id="GO:0000166">
    <property type="term" value="F:nucleotide binding"/>
    <property type="evidence" value="ECO:0007669"/>
    <property type="project" value="UniProtKB-KW"/>
</dbReference>
<keyword evidence="1" id="KW-0732">Signal</keyword>
<keyword evidence="5" id="KW-1185">Reference proteome</keyword>
<evidence type="ECO:0000256" key="1">
    <source>
        <dbReference type="ARBA" id="ARBA00022729"/>
    </source>
</evidence>
<comment type="caution">
    <text evidence="4">The sequence shown here is derived from an EMBL/GenBank/DDBJ whole genome shotgun (WGS) entry which is preliminary data.</text>
</comment>
<dbReference type="SMART" id="SM00257">
    <property type="entry name" value="LysM"/>
    <property type="match status" value="1"/>
</dbReference>
<dbReference type="Pfam" id="PF00149">
    <property type="entry name" value="Metallophos"/>
    <property type="match status" value="1"/>
</dbReference>
<dbReference type="Proteomes" id="UP000294567">
    <property type="component" value="Unassembled WGS sequence"/>
</dbReference>
<dbReference type="PROSITE" id="PS51782">
    <property type="entry name" value="LYSM"/>
    <property type="match status" value="1"/>
</dbReference>
<reference evidence="4 5" key="1">
    <citation type="submission" date="2019-03" db="EMBL/GenBank/DDBJ databases">
        <title>Genomic Encyclopedia of Type Strains, Phase IV (KMG-IV): sequencing the most valuable type-strain genomes for metagenomic binning, comparative biology and taxonomic classification.</title>
        <authorList>
            <person name="Goeker M."/>
        </authorList>
    </citation>
    <scope>NUCLEOTIDE SEQUENCE [LARGE SCALE GENOMIC DNA]</scope>
    <source>
        <strain evidence="4 5">DSM 26752</strain>
    </source>
</reference>
<dbReference type="InterPro" id="IPR036779">
    <property type="entry name" value="LysM_dom_sf"/>
</dbReference>
<dbReference type="GO" id="GO:0046872">
    <property type="term" value="F:metal ion binding"/>
    <property type="evidence" value="ECO:0007669"/>
    <property type="project" value="InterPro"/>
</dbReference>
<dbReference type="InterPro" id="IPR008334">
    <property type="entry name" value="5'-Nucleotdase_C"/>
</dbReference>
<name>A0A4V2UUN8_9FIRM</name>
<keyword evidence="2" id="KW-0378">Hydrolase</keyword>
<evidence type="ECO:0000256" key="2">
    <source>
        <dbReference type="RuleBase" id="RU362119"/>
    </source>
</evidence>
<protein>
    <submittedName>
        <fullName evidence="4">5'-nucleotidase</fullName>
    </submittedName>
</protein>
<dbReference type="Pfam" id="PF02872">
    <property type="entry name" value="5_nucleotid_C"/>
    <property type="match status" value="1"/>
</dbReference>
<dbReference type="InterPro" id="IPR018392">
    <property type="entry name" value="LysM"/>
</dbReference>
<dbReference type="Pfam" id="PF01476">
    <property type="entry name" value="LysM"/>
    <property type="match status" value="1"/>
</dbReference>
<accession>A0A4V2UUN8</accession>
<dbReference type="RefSeq" id="WP_132025569.1">
    <property type="nucleotide sequence ID" value="NZ_CP068564.1"/>
</dbReference>
<evidence type="ECO:0000259" key="3">
    <source>
        <dbReference type="PROSITE" id="PS51782"/>
    </source>
</evidence>
<keyword evidence="2" id="KW-0547">Nucleotide-binding</keyword>
<dbReference type="PANTHER" id="PTHR11575">
    <property type="entry name" value="5'-NUCLEOTIDASE-RELATED"/>
    <property type="match status" value="1"/>
</dbReference>
<evidence type="ECO:0000313" key="4">
    <source>
        <dbReference type="EMBL" id="TCS91720.1"/>
    </source>
</evidence>
<sequence>MNFKNKRILSIFLSLALIISILLPVGNKVFAEEAKSTKITIVHTNDVHSRVEGDEKELIGYAKLATKIKELKEENPNVLVLDAGDTIHGLPMATISKGESIIKLMNQIGYDAMVPGNHDFNYGYERLLELKEIAEFPILAANVVREDGTKDLEEYIIKEIDGVKVGIFGLATEETKYKSNPKNTEGINITSPVDTAKEMVNKLKEEKVDIIIALTHIGLDEGSVPKSSDIADKVEGIDIIIDGHSHTVLEEGKMVGNTLIAQAGEHLKNIGIINIDVVDGKIADKKAKLIKFDEVVDLKEDEKISNAIEELKKKNEEVTSVVVGKTKVRLVGEREAVRTGESNLGNLATDAMLDLTGADVAITNGGGIRASIEPGDITKGDILEVFPFGNYIVVKKLKGIDILNALEYGVDTYPEPAGKFPHVAGMTFKIDPSKEAGNRIVDLKIKGKPVDLNKTYTVATNDFMAIGGDGYTMLAEGELVGEFEGLDEALIKYIEKIGEVDYEVEGRITILQTPVEEPDKEVVVPAPKEKEYTVKPGDVLWKIAEKFGTTWQKLAEYNKLKNPHLIFPGQKILIPTN</sequence>
<dbReference type="SUPFAM" id="SSF56300">
    <property type="entry name" value="Metallo-dependent phosphatases"/>
    <property type="match status" value="1"/>
</dbReference>
<dbReference type="InterPro" id="IPR006146">
    <property type="entry name" value="5'-Nucleotdase_CS"/>
</dbReference>
<dbReference type="PROSITE" id="PS00785">
    <property type="entry name" value="5_NUCLEOTIDASE_1"/>
    <property type="match status" value="1"/>
</dbReference>
<evidence type="ECO:0000313" key="5">
    <source>
        <dbReference type="Proteomes" id="UP000294567"/>
    </source>
</evidence>
<dbReference type="SUPFAM" id="SSF54106">
    <property type="entry name" value="LysM domain"/>
    <property type="match status" value="1"/>
</dbReference>
<gene>
    <name evidence="4" type="ORF">EDD65_101223</name>
</gene>
<dbReference type="InterPro" id="IPR036907">
    <property type="entry name" value="5'-Nucleotdase_C_sf"/>
</dbReference>
<dbReference type="PANTHER" id="PTHR11575:SF24">
    <property type="entry name" value="5'-NUCLEOTIDASE"/>
    <property type="match status" value="1"/>
</dbReference>
<dbReference type="AlphaFoldDB" id="A0A4V2UUN8"/>
<dbReference type="EMBL" id="SMAE01000001">
    <property type="protein sequence ID" value="TCS91720.1"/>
    <property type="molecule type" value="Genomic_DNA"/>
</dbReference>
<dbReference type="Gene3D" id="3.60.21.10">
    <property type="match status" value="1"/>
</dbReference>
<dbReference type="PRINTS" id="PR01607">
    <property type="entry name" value="APYRASEFAMLY"/>
</dbReference>
<dbReference type="CDD" id="cd00118">
    <property type="entry name" value="LysM"/>
    <property type="match status" value="1"/>
</dbReference>